<name>A0ABQ6AD20_9PROT</name>
<dbReference type="Proteomes" id="UP001156641">
    <property type="component" value="Unassembled WGS sequence"/>
</dbReference>
<accession>A0ABQ6AD20</accession>
<keyword evidence="3" id="KW-1185">Reference proteome</keyword>
<reference evidence="3" key="1">
    <citation type="journal article" date="2019" name="Int. J. Syst. Evol. Microbiol.">
        <title>The Global Catalogue of Microorganisms (GCM) 10K type strain sequencing project: providing services to taxonomists for standard genome sequencing and annotation.</title>
        <authorList>
            <consortium name="The Broad Institute Genomics Platform"/>
            <consortium name="The Broad Institute Genome Sequencing Center for Infectious Disease"/>
            <person name="Wu L."/>
            <person name="Ma J."/>
        </authorList>
    </citation>
    <scope>NUCLEOTIDE SEQUENCE [LARGE SCALE GENOMIC DNA]</scope>
    <source>
        <strain evidence="3">NBRC 112502</strain>
    </source>
</reference>
<dbReference type="Gene3D" id="3.40.630.30">
    <property type="match status" value="1"/>
</dbReference>
<dbReference type="EMBL" id="BSOS01000073">
    <property type="protein sequence ID" value="GLR67940.1"/>
    <property type="molecule type" value="Genomic_DNA"/>
</dbReference>
<dbReference type="Pfam" id="PF21926">
    <property type="entry name" value="FeeM"/>
    <property type="match status" value="1"/>
</dbReference>
<evidence type="ECO:0000259" key="1">
    <source>
        <dbReference type="Pfam" id="PF21926"/>
    </source>
</evidence>
<feature type="domain" description="N-acyl amino acid synthase FeeM catalytic core" evidence="1">
    <location>
        <begin position="38"/>
        <end position="204"/>
    </location>
</feature>
<gene>
    <name evidence="2" type="ORF">GCM10010909_26210</name>
</gene>
<sequence length="244" mass="27279">MSSLQTATTNFIRGKARPQIQTSGITARMALDDQTKADAYAVRHASYLSGGYIDPQPGGLFSDADDLKPNSRSIVIYQSGQPVASVRLCVLDQTPGLVGWDEIPASRIFPEAVADLAANVPHGRPAKLTEINRLVRHPDYATNYQLVFILFRFVSYWLTEANADMMLSCVRRNHTPFYKRMHFGYIDGPRRYAGVKFETNLMSCPESDFDRIREEIPIVGADKKTLSTYAGLLHGETVKVFLED</sequence>
<dbReference type="InterPro" id="IPR016181">
    <property type="entry name" value="Acyl_CoA_acyltransferase"/>
</dbReference>
<organism evidence="2 3">
    <name type="scientific">Acidocella aquatica</name>
    <dbReference type="NCBI Taxonomy" id="1922313"/>
    <lineage>
        <taxon>Bacteria</taxon>
        <taxon>Pseudomonadati</taxon>
        <taxon>Pseudomonadota</taxon>
        <taxon>Alphaproteobacteria</taxon>
        <taxon>Acetobacterales</taxon>
        <taxon>Acidocellaceae</taxon>
        <taxon>Acidocella</taxon>
    </lineage>
</organism>
<proteinExistence type="predicted"/>
<evidence type="ECO:0000313" key="3">
    <source>
        <dbReference type="Proteomes" id="UP001156641"/>
    </source>
</evidence>
<protein>
    <recommendedName>
        <fullName evidence="1">N-acyl amino acid synthase FeeM catalytic core domain-containing protein</fullName>
    </recommendedName>
</protein>
<dbReference type="RefSeq" id="WP_284258746.1">
    <property type="nucleotide sequence ID" value="NZ_BSOS01000073.1"/>
</dbReference>
<dbReference type="InterPro" id="IPR054597">
    <property type="entry name" value="FeeM_cat"/>
</dbReference>
<dbReference type="SUPFAM" id="SSF55729">
    <property type="entry name" value="Acyl-CoA N-acyltransferases (Nat)"/>
    <property type="match status" value="1"/>
</dbReference>
<comment type="caution">
    <text evidence="2">The sequence shown here is derived from an EMBL/GenBank/DDBJ whole genome shotgun (WGS) entry which is preliminary data.</text>
</comment>
<evidence type="ECO:0000313" key="2">
    <source>
        <dbReference type="EMBL" id="GLR67940.1"/>
    </source>
</evidence>